<reference evidence="7 8" key="2">
    <citation type="journal article" date="2018" name="Nat. Commun.">
        <title>Genomic insights into multidrug-resistance, mating and virulence in Candida auris and related emerging species.</title>
        <authorList>
            <person name="Munoz J.F."/>
            <person name="Gade L."/>
            <person name="Chow N.A."/>
            <person name="Loparev V.N."/>
            <person name="Juieng P."/>
            <person name="Berkow E.L."/>
            <person name="Farrer R.A."/>
            <person name="Litvintseva A.P."/>
            <person name="Cuomo C.A."/>
        </authorList>
    </citation>
    <scope>GENOME REANNOTATION</scope>
    <source>
        <strain evidence="7 8">B8441</strain>
    </source>
</reference>
<dbReference type="Gene3D" id="3.30.40.10">
    <property type="entry name" value="Zinc/RING finger domain, C3HC4 (zinc finger)"/>
    <property type="match status" value="1"/>
</dbReference>
<evidence type="ECO:0000256" key="4">
    <source>
        <dbReference type="PROSITE-ProRule" id="PRU00091"/>
    </source>
</evidence>
<feature type="compositionally biased region" description="Polar residues" evidence="5">
    <location>
        <begin position="492"/>
        <end position="506"/>
    </location>
</feature>
<feature type="compositionally biased region" description="Polar residues" evidence="5">
    <location>
        <begin position="77"/>
        <end position="87"/>
    </location>
</feature>
<evidence type="ECO:0000313" key="8">
    <source>
        <dbReference type="Proteomes" id="UP000230249"/>
    </source>
</evidence>
<dbReference type="GO" id="GO:0008270">
    <property type="term" value="F:zinc ion binding"/>
    <property type="evidence" value="ECO:0007669"/>
    <property type="project" value="UniProtKB-KW"/>
</dbReference>
<reference evidence="7 8" key="1">
    <citation type="journal article" date="2017" name="Clin. Infect. Dis.">
        <title>Simultaneous emergence of multidrug-resistant Candida auris on 3 continents confirmed by whole-genome sequencing and epidemiological analyses.</title>
        <authorList>
            <person name="Lockhart S.R."/>
            <person name="Etienne K.A."/>
            <person name="Vallabhaneni S."/>
            <person name="Farooqi J."/>
            <person name="Chowdhary A."/>
            <person name="Govender N.P."/>
            <person name="Colombo A.L."/>
            <person name="Calvo B."/>
            <person name="Cuomo C.A."/>
            <person name="Desjardins C.A."/>
            <person name="Berkow E.L."/>
            <person name="Castanheira M."/>
            <person name="Magobo R.E."/>
            <person name="Jabeen K."/>
            <person name="Asghar R.J."/>
            <person name="Meis J.F."/>
            <person name="Jackson B."/>
            <person name="Chiller T."/>
            <person name="Litvintseva A.P."/>
        </authorList>
    </citation>
    <scope>NUCLEOTIDE SEQUENCE [LARGE SCALE GENOMIC DNA]</scope>
    <source>
        <strain evidence="7 8">B8441</strain>
    </source>
</reference>
<dbReference type="Proteomes" id="UP000230249">
    <property type="component" value="Unassembled WGS sequence"/>
</dbReference>
<dbReference type="Pfam" id="PF01363">
    <property type="entry name" value="FYVE"/>
    <property type="match status" value="1"/>
</dbReference>
<feature type="region of interest" description="Disordered" evidence="5">
    <location>
        <begin position="37"/>
        <end position="116"/>
    </location>
</feature>
<evidence type="ECO:0000259" key="6">
    <source>
        <dbReference type="PROSITE" id="PS50178"/>
    </source>
</evidence>
<evidence type="ECO:0000256" key="2">
    <source>
        <dbReference type="ARBA" id="ARBA00022771"/>
    </source>
</evidence>
<dbReference type="InterPro" id="IPR017455">
    <property type="entry name" value="Znf_FYVE-rel"/>
</dbReference>
<dbReference type="InterPro" id="IPR000306">
    <property type="entry name" value="Znf_FYVE"/>
</dbReference>
<dbReference type="GO" id="GO:0032266">
    <property type="term" value="F:phosphatidylinositol-3-phosphate binding"/>
    <property type="evidence" value="ECO:0007669"/>
    <property type="project" value="UniProtKB-ARBA"/>
</dbReference>
<dbReference type="EMBL" id="PEKT03000001">
    <property type="protein sequence ID" value="KAK8441896.1"/>
    <property type="molecule type" value="Genomic_DNA"/>
</dbReference>
<feature type="region of interest" description="Disordered" evidence="5">
    <location>
        <begin position="337"/>
        <end position="358"/>
    </location>
</feature>
<keyword evidence="2 4" id="KW-0863">Zinc-finger</keyword>
<feature type="region of interest" description="Disordered" evidence="5">
    <location>
        <begin position="142"/>
        <end position="180"/>
    </location>
</feature>
<keyword evidence="1" id="KW-0479">Metal-binding</keyword>
<feature type="region of interest" description="Disordered" evidence="5">
    <location>
        <begin position="1"/>
        <end position="25"/>
    </location>
</feature>
<sequence>MSEKASESVVEPQESLPPFSFSKKPIKSVYTSSGISSILLHHPNQQNNPQNDESKLSTKPSLNNINYDEQIRAPRMSSASHYTHSPQSPVPGPKHISSEAGPSDSESPPQKPYTPATFDLNAKIRHNSLPLRHNSSSSLLDAYFPGSSSPPVSQKSNSGESARSSRSQTSESTVHSSQSKIQRALLNLNENTTSAERTAPCELATKQRSNGHLVDVIGPSLQHVYSLKKPLCTPAVLRPAQEPESSGHVEYDTSSPECEMKEYPFKMPAHDEPSLETLIEPTREHWKPNHSTDHCTKCFDVFGNFFSPQRKRRHHCRFCGFLYCGDCLFKNAQLSSRSSTSINSPSKRSGSSSSNSSGLSVLSSISASSSSSENASGVMMDAKARLVVPIFANLSQDPISFESMRQRFKSCKICKSCGHNYLRLVQALNSRVERAPEEVTVPYAFIENPFFDFSSKDEAVSGGTLDSSLSSISDINPTHFGPCPSRDRRRSSTGNNVPSDWTWSSF</sequence>
<dbReference type="InterPro" id="IPR013083">
    <property type="entry name" value="Znf_RING/FYVE/PHD"/>
</dbReference>
<dbReference type="AlphaFoldDB" id="A0AAW0VJ25"/>
<evidence type="ECO:0000256" key="5">
    <source>
        <dbReference type="SAM" id="MobiDB-lite"/>
    </source>
</evidence>
<keyword evidence="3" id="KW-0862">Zinc</keyword>
<accession>A0AAW0VJ25</accession>
<evidence type="ECO:0000313" key="7">
    <source>
        <dbReference type="EMBL" id="KAK8441896.1"/>
    </source>
</evidence>
<dbReference type="SMART" id="SM00064">
    <property type="entry name" value="FYVE"/>
    <property type="match status" value="1"/>
</dbReference>
<dbReference type="InterPro" id="IPR011011">
    <property type="entry name" value="Znf_FYVE_PHD"/>
</dbReference>
<keyword evidence="8" id="KW-1185">Reference proteome</keyword>
<feature type="region of interest" description="Disordered" evidence="5">
    <location>
        <begin position="478"/>
        <end position="506"/>
    </location>
</feature>
<dbReference type="SUPFAM" id="SSF57903">
    <property type="entry name" value="FYVE/PHD zinc finger"/>
    <property type="match status" value="1"/>
</dbReference>
<evidence type="ECO:0000256" key="3">
    <source>
        <dbReference type="ARBA" id="ARBA00022833"/>
    </source>
</evidence>
<comment type="caution">
    <text evidence="7">The sequence shown here is derived from an EMBL/GenBank/DDBJ whole genome shotgun (WGS) entry which is preliminary data.</text>
</comment>
<name>A0AAW0VJ25_CANAR</name>
<proteinExistence type="predicted"/>
<feature type="compositionally biased region" description="Polar residues" evidence="5">
    <location>
        <begin position="57"/>
        <end position="67"/>
    </location>
</feature>
<feature type="domain" description="FYVE-type" evidence="6">
    <location>
        <begin position="289"/>
        <end position="327"/>
    </location>
</feature>
<feature type="compositionally biased region" description="Low complexity" evidence="5">
    <location>
        <begin position="145"/>
        <end position="179"/>
    </location>
</feature>
<protein>
    <recommendedName>
        <fullName evidence="6">FYVE-type domain-containing protein</fullName>
    </recommendedName>
</protein>
<gene>
    <name evidence="7" type="ORF">B9J08_00212</name>
</gene>
<evidence type="ECO:0000256" key="1">
    <source>
        <dbReference type="ARBA" id="ARBA00022723"/>
    </source>
</evidence>
<organism evidence="7 8">
    <name type="scientific">Candidozyma auris</name>
    <name type="common">Yeast</name>
    <name type="synonym">Candida auris</name>
    <dbReference type="NCBI Taxonomy" id="498019"/>
    <lineage>
        <taxon>Eukaryota</taxon>
        <taxon>Fungi</taxon>
        <taxon>Dikarya</taxon>
        <taxon>Ascomycota</taxon>
        <taxon>Saccharomycotina</taxon>
        <taxon>Pichiomycetes</taxon>
        <taxon>Metschnikowiaceae</taxon>
        <taxon>Candidozyma</taxon>
    </lineage>
</organism>
<dbReference type="PROSITE" id="PS50178">
    <property type="entry name" value="ZF_FYVE"/>
    <property type="match status" value="1"/>
</dbReference>